<evidence type="ECO:0000256" key="1">
    <source>
        <dbReference type="ARBA" id="ARBA00010588"/>
    </source>
</evidence>
<accession>A0A1D2VKL8</accession>
<dbReference type="EMBL" id="KV454477">
    <property type="protein sequence ID" value="ODV62154.1"/>
    <property type="molecule type" value="Genomic_DNA"/>
</dbReference>
<dbReference type="GeneID" id="30965069"/>
<dbReference type="Proteomes" id="UP000095038">
    <property type="component" value="Unassembled WGS sequence"/>
</dbReference>
<evidence type="ECO:0000256" key="8">
    <source>
        <dbReference type="ARBA" id="ARBA00023010"/>
    </source>
</evidence>
<dbReference type="SUPFAM" id="SSF48371">
    <property type="entry name" value="ARM repeat"/>
    <property type="match status" value="1"/>
</dbReference>
<protein>
    <recommendedName>
        <fullName evidence="3">Nucleotide exchange factor SIL1</fullName>
    </recommendedName>
</protein>
<dbReference type="InParanoid" id="A0A1D2VKL8"/>
<dbReference type="OrthoDB" id="448649at2759"/>
<dbReference type="FunCoup" id="A0A1D2VKL8">
    <property type="interactions" value="145"/>
</dbReference>
<keyword evidence="4" id="KW-0813">Transport</keyword>
<proteinExistence type="inferred from homology"/>
<dbReference type="InterPro" id="IPR031884">
    <property type="entry name" value="Sil1_fungi"/>
</dbReference>
<keyword evidence="7" id="KW-0653">Protein transport</keyword>
<evidence type="ECO:0000256" key="6">
    <source>
        <dbReference type="ARBA" id="ARBA00022824"/>
    </source>
</evidence>
<organism evidence="9 10">
    <name type="scientific">Ascoidea rubescens DSM 1968</name>
    <dbReference type="NCBI Taxonomy" id="1344418"/>
    <lineage>
        <taxon>Eukaryota</taxon>
        <taxon>Fungi</taxon>
        <taxon>Dikarya</taxon>
        <taxon>Ascomycota</taxon>
        <taxon>Saccharomycotina</taxon>
        <taxon>Saccharomycetes</taxon>
        <taxon>Ascoideaceae</taxon>
        <taxon>Ascoidea</taxon>
    </lineage>
</organism>
<dbReference type="STRING" id="1344418.A0A1D2VKL8"/>
<gene>
    <name evidence="9" type="ORF">ASCRUDRAFT_6782</name>
</gene>
<evidence type="ECO:0000313" key="9">
    <source>
        <dbReference type="EMBL" id="ODV62154.1"/>
    </source>
</evidence>
<name>A0A1D2VKL8_9ASCO</name>
<evidence type="ECO:0000256" key="2">
    <source>
        <dbReference type="ARBA" id="ARBA00011799"/>
    </source>
</evidence>
<dbReference type="GO" id="GO:0015031">
    <property type="term" value="P:protein transport"/>
    <property type="evidence" value="ECO:0007669"/>
    <property type="project" value="UniProtKB-KW"/>
</dbReference>
<keyword evidence="5" id="KW-0732">Signal</keyword>
<keyword evidence="10" id="KW-1185">Reference proteome</keyword>
<dbReference type="Gene3D" id="1.25.10.10">
    <property type="entry name" value="Leucine-rich Repeat Variant"/>
    <property type="match status" value="1"/>
</dbReference>
<evidence type="ECO:0000256" key="7">
    <source>
        <dbReference type="ARBA" id="ARBA00022927"/>
    </source>
</evidence>
<comment type="subunit">
    <text evidence="2">Interacts with KAR2.</text>
</comment>
<sequence length="368" mass="42447">MDENTKNASTLICHGEQKSHPKVFQPSNQWQVIHHDQEIPKGIHVKIDINTGVKEGKLIDEKDDVSNNEQKSHLSVVQDLELDPSIDDTEELLLDEADSDYDNKSYSLMKDFIENMKFNAEDQNSLELAISTLTDCQFIDNESVSKALSTLRDLSYDLIYGEKITGNKKLIQSLQNLIEKSDHVDEKSTYQKKESCLRIISSSVRNNPKAANNLLSNYKDIVPYLISQLKDTVGMKSDKVTDATLSVIGSLISTKTFLIEFRKLRGLEIIKDIFVNEFHEKILDVFLDLSRVDSIDEELKHFQADIYRILEKQIVEIDDENNIKKLLYVMIEIKKELKSAIKVDFAFIKWLDNKLENENTIKNRDFIW</sequence>
<reference evidence="10" key="1">
    <citation type="submission" date="2016-05" db="EMBL/GenBank/DDBJ databases">
        <title>Comparative genomics of biotechnologically important yeasts.</title>
        <authorList>
            <consortium name="DOE Joint Genome Institute"/>
            <person name="Riley R."/>
            <person name="Haridas S."/>
            <person name="Wolfe K.H."/>
            <person name="Lopes M.R."/>
            <person name="Hittinger C.T."/>
            <person name="Goker M."/>
            <person name="Salamov A."/>
            <person name="Wisecaver J."/>
            <person name="Long T.M."/>
            <person name="Aerts A.L."/>
            <person name="Barry K."/>
            <person name="Choi C."/>
            <person name="Clum A."/>
            <person name="Coughlan A.Y."/>
            <person name="Deshpande S."/>
            <person name="Douglass A.P."/>
            <person name="Hanson S.J."/>
            <person name="Klenk H.-P."/>
            <person name="Labutti K."/>
            <person name="Lapidus A."/>
            <person name="Lindquist E."/>
            <person name="Lipzen A."/>
            <person name="Meier-Kolthoff J.P."/>
            <person name="Ohm R.A."/>
            <person name="Otillar R.P."/>
            <person name="Pangilinan J."/>
            <person name="Peng Y."/>
            <person name="Rokas A."/>
            <person name="Rosa C.A."/>
            <person name="Scheuner C."/>
            <person name="Sibirny A.A."/>
            <person name="Slot J.C."/>
            <person name="Stielow J.B."/>
            <person name="Sun H."/>
            <person name="Kurtzman C.P."/>
            <person name="Blackwell M."/>
            <person name="Grigoriev I.V."/>
            <person name="Jeffries T.W."/>
        </authorList>
    </citation>
    <scope>NUCLEOTIDE SEQUENCE [LARGE SCALE GENOMIC DNA]</scope>
    <source>
        <strain evidence="10">DSM 1968</strain>
    </source>
</reference>
<dbReference type="AlphaFoldDB" id="A0A1D2VKL8"/>
<evidence type="ECO:0000313" key="10">
    <source>
        <dbReference type="Proteomes" id="UP000095038"/>
    </source>
</evidence>
<dbReference type="RefSeq" id="XP_020048461.1">
    <property type="nucleotide sequence ID" value="XM_020191433.1"/>
</dbReference>
<dbReference type="InterPro" id="IPR016024">
    <property type="entry name" value="ARM-type_fold"/>
</dbReference>
<evidence type="ECO:0000256" key="3">
    <source>
        <dbReference type="ARBA" id="ARBA00015352"/>
    </source>
</evidence>
<dbReference type="InterPro" id="IPR011989">
    <property type="entry name" value="ARM-like"/>
</dbReference>
<dbReference type="GO" id="GO:0005783">
    <property type="term" value="C:endoplasmic reticulum"/>
    <property type="evidence" value="ECO:0007669"/>
    <property type="project" value="InterPro"/>
</dbReference>
<dbReference type="Pfam" id="PF16782">
    <property type="entry name" value="SIL1"/>
    <property type="match status" value="1"/>
</dbReference>
<dbReference type="GO" id="GO:0000774">
    <property type="term" value="F:adenyl-nucleotide exchange factor activity"/>
    <property type="evidence" value="ECO:0007669"/>
    <property type="project" value="InterPro"/>
</dbReference>
<comment type="similarity">
    <text evidence="1">Belongs to the SIL1 family.</text>
</comment>
<evidence type="ECO:0000256" key="4">
    <source>
        <dbReference type="ARBA" id="ARBA00022448"/>
    </source>
</evidence>
<keyword evidence="6" id="KW-0256">Endoplasmic reticulum</keyword>
<keyword evidence="8" id="KW-0811">Translocation</keyword>
<evidence type="ECO:0000256" key="5">
    <source>
        <dbReference type="ARBA" id="ARBA00022729"/>
    </source>
</evidence>